<protein>
    <submittedName>
        <fullName evidence="2">Amylo-alpha-16-glucosidase</fullName>
    </submittedName>
</protein>
<organism evidence="2">
    <name type="scientific">mine drainage metagenome</name>
    <dbReference type="NCBI Taxonomy" id="410659"/>
    <lineage>
        <taxon>unclassified sequences</taxon>
        <taxon>metagenomes</taxon>
        <taxon>ecological metagenomes</taxon>
    </lineage>
</organism>
<dbReference type="InterPro" id="IPR032856">
    <property type="entry name" value="GDE_N_bis"/>
</dbReference>
<feature type="domain" description="Putative glycogen debranching enzyme N-terminal" evidence="1">
    <location>
        <begin position="14"/>
        <end position="85"/>
    </location>
</feature>
<name>T1BRW0_9ZZZZ</name>
<proteinExistence type="predicted"/>
<gene>
    <name evidence="2" type="ORF">B1A_11414</name>
</gene>
<evidence type="ECO:0000259" key="1">
    <source>
        <dbReference type="Pfam" id="PF14742"/>
    </source>
</evidence>
<feature type="non-terminal residue" evidence="2">
    <location>
        <position position="180"/>
    </location>
</feature>
<dbReference type="Pfam" id="PF14742">
    <property type="entry name" value="GDE_N_bis"/>
    <property type="match status" value="1"/>
</dbReference>
<comment type="caution">
    <text evidence="2">The sequence shown here is derived from an EMBL/GenBank/DDBJ whole genome shotgun (WGS) entry which is preliminary data.</text>
</comment>
<accession>T1BRW0</accession>
<reference evidence="2" key="1">
    <citation type="submission" date="2013-08" db="EMBL/GenBank/DDBJ databases">
        <authorList>
            <person name="Mendez C."/>
            <person name="Richter M."/>
            <person name="Ferrer M."/>
            <person name="Sanchez J."/>
        </authorList>
    </citation>
    <scope>NUCLEOTIDE SEQUENCE</scope>
</reference>
<reference evidence="2" key="2">
    <citation type="journal article" date="2014" name="ISME J.">
        <title>Microbial stratification in low pH oxic and suboxic macroscopic growths along an acid mine drainage.</title>
        <authorList>
            <person name="Mendez-Garcia C."/>
            <person name="Mesa V."/>
            <person name="Sprenger R.R."/>
            <person name="Richter M."/>
            <person name="Diez M.S."/>
            <person name="Solano J."/>
            <person name="Bargiela R."/>
            <person name="Golyshina O.V."/>
            <person name="Manteca A."/>
            <person name="Ramos J.L."/>
            <person name="Gallego J.R."/>
            <person name="Llorente I."/>
            <person name="Martins Dos Santos V.A."/>
            <person name="Jensen O.N."/>
            <person name="Pelaez A.I."/>
            <person name="Sanchez J."/>
            <person name="Ferrer M."/>
        </authorList>
    </citation>
    <scope>NUCLEOTIDE SEQUENCE</scope>
</reference>
<dbReference type="EMBL" id="AUZX01008163">
    <property type="protein sequence ID" value="EQD56710.1"/>
    <property type="molecule type" value="Genomic_DNA"/>
</dbReference>
<feature type="non-terminal residue" evidence="2">
    <location>
        <position position="1"/>
    </location>
</feature>
<sequence length="180" mass="19674">DEWNWERWGPASPVVLELSITSDFQDIFAIRGMTPAGQGSTTLHSDASSLRTLYEGRDGIERLVDIAASQIPDKLTDFVWSWTLPASPPTDGLRVTTSWSNPVISLALPPKLSWPVVETEDSHWTSVLRRSQEDLEMLSTTFGGGSAPMAGLPWFGTLFGRDAILTGLETLAFVPEISIG</sequence>
<evidence type="ECO:0000313" key="2">
    <source>
        <dbReference type="EMBL" id="EQD56710.1"/>
    </source>
</evidence>
<dbReference type="AlphaFoldDB" id="T1BRW0"/>